<dbReference type="PANTHER" id="PTHR46773">
    <property type="match status" value="1"/>
</dbReference>
<proteinExistence type="predicted"/>
<gene>
    <name evidence="2" type="ordered locus">Trad_0896</name>
</gene>
<dbReference type="Pfam" id="PF24681">
    <property type="entry name" value="Kelch_KLHDC2_KLHL20_DRC7"/>
    <property type="match status" value="1"/>
</dbReference>
<evidence type="ECO:0000313" key="3">
    <source>
        <dbReference type="Proteomes" id="UP000000379"/>
    </source>
</evidence>
<dbReference type="HOGENOM" id="CLU_004253_10_0_0"/>
<feature type="signal peptide" evidence="1">
    <location>
        <begin position="1"/>
        <end position="19"/>
    </location>
</feature>
<dbReference type="InterPro" id="IPR015915">
    <property type="entry name" value="Kelch-typ_b-propeller"/>
</dbReference>
<evidence type="ECO:0000256" key="1">
    <source>
        <dbReference type="SAM" id="SignalP"/>
    </source>
</evidence>
<dbReference type="InterPro" id="IPR006652">
    <property type="entry name" value="Kelch_1"/>
</dbReference>
<feature type="chain" id="PRO_5003094611" evidence="1">
    <location>
        <begin position="20"/>
        <end position="329"/>
    </location>
</feature>
<keyword evidence="1" id="KW-0732">Signal</keyword>
<dbReference type="EMBL" id="CP002049">
    <property type="protein sequence ID" value="ADI14030.1"/>
    <property type="molecule type" value="Genomic_DNA"/>
</dbReference>
<reference evidence="2 3" key="2">
    <citation type="journal article" date="2011" name="Stand. Genomic Sci.">
        <title>Complete genome sequence of Truepera radiovictrix type strain (RQ-24).</title>
        <authorList>
            <person name="Ivanova N."/>
            <person name="Rohde C."/>
            <person name="Munk C."/>
            <person name="Nolan M."/>
            <person name="Lucas S."/>
            <person name="Del Rio T.G."/>
            <person name="Tice H."/>
            <person name="Deshpande S."/>
            <person name="Cheng J.F."/>
            <person name="Tapia R."/>
            <person name="Han C."/>
            <person name="Goodwin L."/>
            <person name="Pitluck S."/>
            <person name="Liolios K."/>
            <person name="Mavromatis K."/>
            <person name="Mikhailova N."/>
            <person name="Pati A."/>
            <person name="Chen A."/>
            <person name="Palaniappan K."/>
            <person name="Land M."/>
            <person name="Hauser L."/>
            <person name="Chang Y.J."/>
            <person name="Jeffries C.D."/>
            <person name="Brambilla E."/>
            <person name="Rohde M."/>
            <person name="Goker M."/>
            <person name="Tindall B.J."/>
            <person name="Woyke T."/>
            <person name="Bristow J."/>
            <person name="Eisen J.A."/>
            <person name="Markowitz V."/>
            <person name="Hugenholtz P."/>
            <person name="Kyrpides N.C."/>
            <person name="Klenk H.P."/>
            <person name="Lapidus A."/>
        </authorList>
    </citation>
    <scope>NUCLEOTIDE SEQUENCE [LARGE SCALE GENOMIC DNA]</scope>
    <source>
        <strain evidence="3">DSM 17093 / CIP 108686 / LMG 22925 / RQ-24</strain>
    </source>
</reference>
<protein>
    <submittedName>
        <fullName evidence="2">Kelch repeat-containing protein</fullName>
    </submittedName>
</protein>
<dbReference type="PROSITE" id="PS51257">
    <property type="entry name" value="PROKAR_LIPOPROTEIN"/>
    <property type="match status" value="1"/>
</dbReference>
<dbReference type="SUPFAM" id="SSF50965">
    <property type="entry name" value="Galactose oxidase, central domain"/>
    <property type="match status" value="1"/>
</dbReference>
<dbReference type="InterPro" id="IPR011043">
    <property type="entry name" value="Gal_Oxase/kelch_b-propeller"/>
</dbReference>
<dbReference type="RefSeq" id="WP_013177402.1">
    <property type="nucleotide sequence ID" value="NC_014221.1"/>
</dbReference>
<dbReference type="KEGG" id="tra:Trad_0896"/>
<dbReference type="PANTHER" id="PTHR46773:SF5">
    <property type="entry name" value="OS04G0487100 PROTEIN"/>
    <property type="match status" value="1"/>
</dbReference>
<evidence type="ECO:0000313" key="2">
    <source>
        <dbReference type="EMBL" id="ADI14030.1"/>
    </source>
</evidence>
<dbReference type="OrthoDB" id="58712at2"/>
<name>D7CUN9_TRURR</name>
<dbReference type="Gene3D" id="2.120.10.80">
    <property type="entry name" value="Kelch-type beta propeller"/>
    <property type="match status" value="2"/>
</dbReference>
<dbReference type="Proteomes" id="UP000000379">
    <property type="component" value="Chromosome"/>
</dbReference>
<dbReference type="AlphaFoldDB" id="D7CUN9"/>
<accession>D7CUN9</accession>
<dbReference type="eggNOG" id="COG3055">
    <property type="taxonomic scope" value="Bacteria"/>
</dbReference>
<dbReference type="InterPro" id="IPR053256">
    <property type="entry name" value="Kelch_repeat-containing"/>
</dbReference>
<dbReference type="SMART" id="SM00612">
    <property type="entry name" value="Kelch"/>
    <property type="match status" value="4"/>
</dbReference>
<organism evidence="2 3">
    <name type="scientific">Truepera radiovictrix (strain DSM 17093 / CIP 108686 / LMG 22925 / RQ-24)</name>
    <dbReference type="NCBI Taxonomy" id="649638"/>
    <lineage>
        <taxon>Bacteria</taxon>
        <taxon>Thermotogati</taxon>
        <taxon>Deinococcota</taxon>
        <taxon>Deinococci</taxon>
        <taxon>Trueperales</taxon>
        <taxon>Trueperaceae</taxon>
        <taxon>Truepera</taxon>
    </lineage>
</organism>
<dbReference type="SUPFAM" id="SSF117281">
    <property type="entry name" value="Kelch motif"/>
    <property type="match status" value="1"/>
</dbReference>
<keyword evidence="3" id="KW-1185">Reference proteome</keyword>
<sequence length="329" mass="35828">MTVRLFAPLVVLALLSACSEPLTLEPLAEGLSWARRAASPTALYESQGLAVGDTLYVFGGFYNSRIQATTKSYAFHAPTKRWRALRPLPEAVTHAGQAAYGDDIYLAGGFLGDHPGPPSNRVWIYDTKRDRWRRGPPLPQARGGGALVALGGTLHFFGGAVREGHRYRYDSPDHWTLDVKGGSTTWRRAAPLPRARNHLAGVALGGKLYAVGGQRLGDEVNRNLRLVHAYDPARDRWRRVADLPYPVGHIGASSFAHKGRLIVVGGTTQGRRRVASVVAYDPARDRWSHLTPLPEGRSSPVAGAIGGHLYVTTGMRGGPQATTWMGRFR</sequence>
<dbReference type="STRING" id="649638.Trad_0896"/>
<reference evidence="3" key="1">
    <citation type="submission" date="2010-05" db="EMBL/GenBank/DDBJ databases">
        <title>The complete genome of Truepera radiovictris DSM 17093.</title>
        <authorList>
            <consortium name="US DOE Joint Genome Institute (JGI-PGF)"/>
            <person name="Lucas S."/>
            <person name="Copeland A."/>
            <person name="Lapidus A."/>
            <person name="Glavina del Rio T."/>
            <person name="Dalin E."/>
            <person name="Tice H."/>
            <person name="Bruce D."/>
            <person name="Goodwin L."/>
            <person name="Pitluck S."/>
            <person name="Kyrpides N."/>
            <person name="Mavromatis K."/>
            <person name="Ovchinnikova G."/>
            <person name="Munk A.C."/>
            <person name="Detter J.C."/>
            <person name="Han C."/>
            <person name="Tapia R."/>
            <person name="Land M."/>
            <person name="Hauser L."/>
            <person name="Markowitz V."/>
            <person name="Cheng J.-F."/>
            <person name="Hugenholtz P."/>
            <person name="Woyke T."/>
            <person name="Wu D."/>
            <person name="Tindall B."/>
            <person name="Pomrenke H.G."/>
            <person name="Brambilla E."/>
            <person name="Klenk H.-P."/>
            <person name="Eisen J.A."/>
        </authorList>
    </citation>
    <scope>NUCLEOTIDE SEQUENCE [LARGE SCALE GENOMIC DNA]</scope>
    <source>
        <strain evidence="3">DSM 17093 / CIP 108686 / LMG 22925 / RQ-24</strain>
    </source>
</reference>